<sequence>MYGRPPRIPDPLHRARHNLPVQSPSDHRHHAENFPVASWLCPARLRPPILAIYRFARAADDVADEGDAPTAARQWQLAQLRSSLRRCAVGAPLSPDEQPLFEPLGVAIREFNLPTSLLDALLDAFEQDTRIHRYADRDQLLHYCQRSANPVGRLLLHLVNVHSPEALRASDAICTGLQLVNFWQDIRIDRLKGRVYLPETDLAHHGLTVESVLLGSPSPALRACIADLTAWAVELLESGRSLPRQVPGRLGWELRWVIEGGLRIAEKIRHLEHDTLTHRPRLSAGDAPLLLARALRNRLRHP</sequence>
<feature type="region of interest" description="Disordered" evidence="1">
    <location>
        <begin position="1"/>
        <end position="28"/>
    </location>
</feature>
<dbReference type="AlphaFoldDB" id="A0A931NEC9"/>
<dbReference type="GO" id="GO:0051996">
    <property type="term" value="F:squalene synthase [NAD(P)H] activity"/>
    <property type="evidence" value="ECO:0007669"/>
    <property type="project" value="UniProtKB-EC"/>
</dbReference>
<dbReference type="PANTHER" id="PTHR31480">
    <property type="entry name" value="BIFUNCTIONAL LYCOPENE CYCLASE/PHYTOENE SYNTHASE"/>
    <property type="match status" value="1"/>
</dbReference>
<dbReference type="Proteomes" id="UP000620139">
    <property type="component" value="Unassembled WGS sequence"/>
</dbReference>
<dbReference type="GO" id="GO:0004311">
    <property type="term" value="F:geranylgeranyl diphosphate synthase activity"/>
    <property type="evidence" value="ECO:0007669"/>
    <property type="project" value="InterPro"/>
</dbReference>
<dbReference type="EMBL" id="JAEDAL010000004">
    <property type="protein sequence ID" value="MBH9553115.1"/>
    <property type="molecule type" value="Genomic_DNA"/>
</dbReference>
<evidence type="ECO:0000313" key="2">
    <source>
        <dbReference type="EMBL" id="MBH9553115.1"/>
    </source>
</evidence>
<organism evidence="2 3">
    <name type="scientific">Inhella gelatinilytica</name>
    <dbReference type="NCBI Taxonomy" id="2795030"/>
    <lineage>
        <taxon>Bacteria</taxon>
        <taxon>Pseudomonadati</taxon>
        <taxon>Pseudomonadota</taxon>
        <taxon>Betaproteobacteria</taxon>
        <taxon>Burkholderiales</taxon>
        <taxon>Sphaerotilaceae</taxon>
        <taxon>Inhella</taxon>
    </lineage>
</organism>
<keyword evidence="2" id="KW-0808">Transferase</keyword>
<dbReference type="InterPro" id="IPR017827">
    <property type="entry name" value="HSQ_synthase_HpnC"/>
</dbReference>
<proteinExistence type="predicted"/>
<evidence type="ECO:0000256" key="1">
    <source>
        <dbReference type="SAM" id="MobiDB-lite"/>
    </source>
</evidence>
<dbReference type="GO" id="GO:0016114">
    <property type="term" value="P:terpenoid biosynthetic process"/>
    <property type="evidence" value="ECO:0007669"/>
    <property type="project" value="UniProtKB-ARBA"/>
</dbReference>
<evidence type="ECO:0000313" key="3">
    <source>
        <dbReference type="Proteomes" id="UP000620139"/>
    </source>
</evidence>
<dbReference type="InterPro" id="IPR002060">
    <property type="entry name" value="Squ/phyt_synthse"/>
</dbReference>
<comment type="caution">
    <text evidence="2">The sequence shown here is derived from an EMBL/GenBank/DDBJ whole genome shotgun (WGS) entry which is preliminary data.</text>
</comment>
<reference evidence="2" key="1">
    <citation type="submission" date="2020-12" db="EMBL/GenBank/DDBJ databases">
        <title>The genome sequence of Inhella sp. 4Y17.</title>
        <authorList>
            <person name="Liu Y."/>
        </authorList>
    </citation>
    <scope>NUCLEOTIDE SEQUENCE</scope>
    <source>
        <strain evidence="2">4Y10</strain>
    </source>
</reference>
<keyword evidence="3" id="KW-1185">Reference proteome</keyword>
<dbReference type="Gene3D" id="1.10.600.10">
    <property type="entry name" value="Farnesyl Diphosphate Synthase"/>
    <property type="match status" value="1"/>
</dbReference>
<gene>
    <name evidence="2" type="primary">hpnC</name>
    <name evidence="2" type="ORF">I7X43_09680</name>
</gene>
<dbReference type="SFLD" id="SFLDS00005">
    <property type="entry name" value="Isoprenoid_Synthase_Type_I"/>
    <property type="match status" value="1"/>
</dbReference>
<dbReference type="SUPFAM" id="SSF48576">
    <property type="entry name" value="Terpenoid synthases"/>
    <property type="match status" value="1"/>
</dbReference>
<dbReference type="NCBIfam" id="TIGR03464">
    <property type="entry name" value="HpnC"/>
    <property type="match status" value="1"/>
</dbReference>
<dbReference type="SFLD" id="SFLDG01212">
    <property type="entry name" value="Phytoene_synthase_like"/>
    <property type="match status" value="1"/>
</dbReference>
<dbReference type="InterPro" id="IPR033904">
    <property type="entry name" value="Trans_IPPS_HH"/>
</dbReference>
<name>A0A931NEC9_9BURK</name>
<dbReference type="Pfam" id="PF00494">
    <property type="entry name" value="SQS_PSY"/>
    <property type="match status" value="1"/>
</dbReference>
<accession>A0A931NEC9</accession>
<dbReference type="InterPro" id="IPR008949">
    <property type="entry name" value="Isoprenoid_synthase_dom_sf"/>
</dbReference>
<dbReference type="SFLD" id="SFLDG01018">
    <property type="entry name" value="Squalene/Phytoene_Synthase_Lik"/>
    <property type="match status" value="1"/>
</dbReference>
<dbReference type="CDD" id="cd00683">
    <property type="entry name" value="Trans_IPPS_HH"/>
    <property type="match status" value="1"/>
</dbReference>
<protein>
    <submittedName>
        <fullName evidence="2">Squalene synthase HpnC</fullName>
        <ecNumber evidence="2">2.5.1.21</ecNumber>
    </submittedName>
</protein>
<dbReference type="EC" id="2.5.1.21" evidence="2"/>
<dbReference type="InterPro" id="IPR044843">
    <property type="entry name" value="Trans_IPPS_bact-type"/>
</dbReference>